<dbReference type="PROSITE" id="PS50137">
    <property type="entry name" value="DS_RBD"/>
    <property type="match status" value="2"/>
</dbReference>
<organism evidence="7">
    <name type="scientific">Oryza punctata</name>
    <name type="common">Red rice</name>
    <dbReference type="NCBI Taxonomy" id="4537"/>
    <lineage>
        <taxon>Eukaryota</taxon>
        <taxon>Viridiplantae</taxon>
        <taxon>Streptophyta</taxon>
        <taxon>Embryophyta</taxon>
        <taxon>Tracheophyta</taxon>
        <taxon>Spermatophyta</taxon>
        <taxon>Magnoliopsida</taxon>
        <taxon>Liliopsida</taxon>
        <taxon>Poales</taxon>
        <taxon>Poaceae</taxon>
        <taxon>BOP clade</taxon>
        <taxon>Oryzoideae</taxon>
        <taxon>Oryzeae</taxon>
        <taxon>Oryzinae</taxon>
        <taxon>Oryza</taxon>
    </lineage>
</organism>
<dbReference type="FunFam" id="3.30.160.20:FF:000071">
    <property type="entry name" value="Double-stranded RNA-binding protein 4"/>
    <property type="match status" value="1"/>
</dbReference>
<sequence>MPLLMCILATNDATTFNWGLVGHSTMTVISALSLERGVVCVVASCSVLMAARPRCVCVAHCNYKNKLQEYLQQANKQLPIYCTKCKGEHHQLKFKSTVMVDGEEFSSTSCHRRVKDAEQDAAKVAYDALLERKETDDTDVFELIDQDVVFSKSILHEFTTKTKTDQPSYSITKKEGSMIPYVASVSLAGRAYTGVAARNKKDAEQKAARAAVKSLLATNDTCMEKIVRSKEKLISANSPSGYNKEIDSNPTNTALPFAPIKFTSPAVFKIYDGENDMVSVPQALSVLPAAEPASNPSEQAVHVSKKHKDNKVSEPEVKEERELDSIFLWRLTVFGDNMVLCR</sequence>
<dbReference type="Gramene" id="OPUNC08G12050.1">
    <property type="protein sequence ID" value="OPUNC08G12050.1"/>
    <property type="gene ID" value="OPUNC08G12050"/>
</dbReference>
<dbReference type="Pfam" id="PF00035">
    <property type="entry name" value="dsrm"/>
    <property type="match status" value="2"/>
</dbReference>
<dbReference type="CDD" id="cd19867">
    <property type="entry name" value="DSRM_DGCR8_rpt1"/>
    <property type="match status" value="1"/>
</dbReference>
<dbReference type="OMA" id="CLKEPFT"/>
<keyword evidence="1" id="KW-0677">Repeat</keyword>
<reference evidence="7" key="1">
    <citation type="submission" date="2015-04" db="UniProtKB">
        <authorList>
            <consortium name="EnsemblPlants"/>
        </authorList>
    </citation>
    <scope>IDENTIFICATION</scope>
</reference>
<dbReference type="PANTHER" id="PTHR46031">
    <property type="match status" value="1"/>
</dbReference>
<dbReference type="GO" id="GO:0003723">
    <property type="term" value="F:RNA binding"/>
    <property type="evidence" value="ECO:0007669"/>
    <property type="project" value="UniProtKB-UniRule"/>
</dbReference>
<evidence type="ECO:0000259" key="6">
    <source>
        <dbReference type="PROSITE" id="PS50137"/>
    </source>
</evidence>
<dbReference type="InterPro" id="IPR014720">
    <property type="entry name" value="dsRBD_dom"/>
</dbReference>
<dbReference type="EnsemblPlants" id="OPUNC08G12050.1">
    <property type="protein sequence ID" value="OPUNC08G12050.1"/>
    <property type="gene ID" value="OPUNC08G12050"/>
</dbReference>
<feature type="region of interest" description="Disordered" evidence="5">
    <location>
        <begin position="290"/>
        <end position="316"/>
    </location>
</feature>
<evidence type="ECO:0000256" key="4">
    <source>
        <dbReference type="PROSITE-ProRule" id="PRU00266"/>
    </source>
</evidence>
<dbReference type="STRING" id="4537.A0A0E0LUH9"/>
<feature type="domain" description="DRBM" evidence="6">
    <location>
        <begin position="62"/>
        <end position="131"/>
    </location>
</feature>
<name>A0A0E0LUH9_ORYPU</name>
<dbReference type="eggNOG" id="ENOG502RYBS">
    <property type="taxonomic scope" value="Eukaryota"/>
</dbReference>
<dbReference type="SMART" id="SM00358">
    <property type="entry name" value="DSRM"/>
    <property type="match status" value="2"/>
</dbReference>
<keyword evidence="8" id="KW-1185">Reference proteome</keyword>
<dbReference type="AlphaFoldDB" id="A0A0E0LUH9"/>
<evidence type="ECO:0000256" key="2">
    <source>
        <dbReference type="ARBA" id="ARBA00022884"/>
    </source>
</evidence>
<protein>
    <recommendedName>
        <fullName evidence="6">DRBM domain-containing protein</fullName>
    </recommendedName>
</protein>
<evidence type="ECO:0000256" key="3">
    <source>
        <dbReference type="ARBA" id="ARBA00037597"/>
    </source>
</evidence>
<keyword evidence="2 4" id="KW-0694">RNA-binding</keyword>
<evidence type="ECO:0000313" key="8">
    <source>
        <dbReference type="Proteomes" id="UP000026962"/>
    </source>
</evidence>
<comment type="function">
    <text evidence="3">Binds double-stranded RNA.</text>
</comment>
<dbReference type="SUPFAM" id="SSF54768">
    <property type="entry name" value="dsRNA-binding domain-like"/>
    <property type="match status" value="2"/>
</dbReference>
<evidence type="ECO:0000313" key="7">
    <source>
        <dbReference type="EnsemblPlants" id="OPUNC08G12050.1"/>
    </source>
</evidence>
<dbReference type="Gene3D" id="3.30.160.20">
    <property type="match status" value="2"/>
</dbReference>
<evidence type="ECO:0000256" key="1">
    <source>
        <dbReference type="ARBA" id="ARBA00022737"/>
    </source>
</evidence>
<feature type="domain" description="DRBM" evidence="6">
    <location>
        <begin position="150"/>
        <end position="217"/>
    </location>
</feature>
<accession>A0A0E0LUH9</accession>
<reference evidence="7" key="2">
    <citation type="submission" date="2018-05" db="EMBL/GenBank/DDBJ databases">
        <title>OpunRS2 (Oryza punctata Reference Sequence Version 2).</title>
        <authorList>
            <person name="Zhang J."/>
            <person name="Kudrna D."/>
            <person name="Lee S."/>
            <person name="Talag J."/>
            <person name="Welchert J."/>
            <person name="Wing R.A."/>
        </authorList>
    </citation>
    <scope>NUCLEOTIDE SEQUENCE [LARGE SCALE GENOMIC DNA]</scope>
</reference>
<dbReference type="PANTHER" id="PTHR46031:SF37">
    <property type="entry name" value="DRBM DOMAIN-CONTAINING PROTEIN"/>
    <property type="match status" value="1"/>
</dbReference>
<dbReference type="Proteomes" id="UP000026962">
    <property type="component" value="Chromosome 8"/>
</dbReference>
<proteinExistence type="predicted"/>
<evidence type="ECO:0000256" key="5">
    <source>
        <dbReference type="SAM" id="MobiDB-lite"/>
    </source>
</evidence>